<evidence type="ECO:0000259" key="7">
    <source>
        <dbReference type="Pfam" id="PF07005"/>
    </source>
</evidence>
<dbReference type="InterPro" id="IPR037051">
    <property type="entry name" value="4-carb_acid_sugar_kinase_N_sf"/>
</dbReference>
<dbReference type="GO" id="GO:0005524">
    <property type="term" value="F:ATP binding"/>
    <property type="evidence" value="ECO:0007669"/>
    <property type="project" value="UniProtKB-KW"/>
</dbReference>
<organism evidence="9 10">
    <name type="scientific">Rathayibacter festucae DSM 15932</name>
    <dbReference type="NCBI Taxonomy" id="1328866"/>
    <lineage>
        <taxon>Bacteria</taxon>
        <taxon>Bacillati</taxon>
        <taxon>Actinomycetota</taxon>
        <taxon>Actinomycetes</taxon>
        <taxon>Micrococcales</taxon>
        <taxon>Microbacteriaceae</taxon>
        <taxon>Rathayibacter</taxon>
    </lineage>
</organism>
<evidence type="ECO:0008006" key="11">
    <source>
        <dbReference type="Google" id="ProtNLM"/>
    </source>
</evidence>
<evidence type="ECO:0000256" key="1">
    <source>
        <dbReference type="ARBA" id="ARBA00005715"/>
    </source>
</evidence>
<evidence type="ECO:0000256" key="3">
    <source>
        <dbReference type="ARBA" id="ARBA00022741"/>
    </source>
</evidence>
<keyword evidence="4" id="KW-0418">Kinase</keyword>
<dbReference type="Pfam" id="PF17042">
    <property type="entry name" value="NBD_C"/>
    <property type="match status" value="1"/>
</dbReference>
<evidence type="ECO:0000259" key="8">
    <source>
        <dbReference type="Pfam" id="PF17042"/>
    </source>
</evidence>
<dbReference type="AlphaFoldDB" id="A0A3Q9V0H4"/>
<dbReference type="InterPro" id="IPR031475">
    <property type="entry name" value="NBD_C"/>
</dbReference>
<reference evidence="9 10" key="1">
    <citation type="submission" date="2018-03" db="EMBL/GenBank/DDBJ databases">
        <title>Bacteriophage NCPPB3778 and a type I-E CRISPR drive the evolution of the US Biological Select Agent, Rathayibacter toxicus.</title>
        <authorList>
            <person name="Davis E.W.II."/>
            <person name="Tabima J.F."/>
            <person name="Weisberg A.J."/>
            <person name="Dantas Lopes L."/>
            <person name="Wiseman M.S."/>
            <person name="Wiseman M.S."/>
            <person name="Pupko T."/>
            <person name="Belcher M.S."/>
            <person name="Sechler A.J."/>
            <person name="Tancos M.A."/>
            <person name="Schroeder B.K."/>
            <person name="Murray T.D."/>
            <person name="Luster D.G."/>
            <person name="Schneider W.L."/>
            <person name="Rogers E."/>
            <person name="Andreote F.D."/>
            <person name="Grunwald N.J."/>
            <person name="Putnam M.L."/>
            <person name="Chang J.H."/>
        </authorList>
    </citation>
    <scope>NUCLEOTIDE SEQUENCE [LARGE SCALE GENOMIC DNA]</scope>
    <source>
        <strain evidence="9 10">DSM 15932</strain>
    </source>
</reference>
<protein>
    <recommendedName>
        <fullName evidence="11">Hydroxyacid dehydrogenase</fullName>
    </recommendedName>
</protein>
<dbReference type="InterPro" id="IPR042213">
    <property type="entry name" value="NBD_C_sf"/>
</dbReference>
<evidence type="ECO:0000256" key="6">
    <source>
        <dbReference type="ARBA" id="ARBA00023277"/>
    </source>
</evidence>
<evidence type="ECO:0000256" key="2">
    <source>
        <dbReference type="ARBA" id="ARBA00022679"/>
    </source>
</evidence>
<comment type="similarity">
    <text evidence="1">Belongs to the four-carbon acid sugar kinase family.</text>
</comment>
<keyword evidence="2" id="KW-0808">Transferase</keyword>
<keyword evidence="6" id="KW-0119">Carbohydrate metabolism</keyword>
<dbReference type="Gene3D" id="3.40.50.10840">
    <property type="entry name" value="Putative sugar-binding, N-terminal domain"/>
    <property type="match status" value="1"/>
</dbReference>
<keyword evidence="5" id="KW-0067">ATP-binding</keyword>
<name>A0A3Q9V0H4_9MICO</name>
<evidence type="ECO:0000313" key="9">
    <source>
        <dbReference type="EMBL" id="AZZ52776.1"/>
    </source>
</evidence>
<dbReference type="Proteomes" id="UP000285317">
    <property type="component" value="Chromosome"/>
</dbReference>
<dbReference type="InterPro" id="IPR010737">
    <property type="entry name" value="4-carb_acid_sugar_kinase_N"/>
</dbReference>
<sequence length="504" mass="52784">MASPEEGGPLPPQAGLLVRYLIPKDEGVPVISETTLLQQYPAQVPVEAAAVAATRTERTPVLVVLDDDPTGTQSVADLPVLTSWAEEDLRWALATGAPAVYVLSNTRSLAPEDAAERNREIVASALAAARALEVPVAFVSRGDSTLRGHFPLETDTITDALDGAVDAVLLVPAFPDAGRVTIGGVHYMRGTDGLQPVAETEFARDSTFGYAHSDLREWVAEKTEGRWPADRVVALGLATIRAGADAVAAVLAPLRGGVPVVVDAVTEDDLRLLALGLAQAEEAGLRVLYRVGPPFVRARIGQAVHPPLTADEVFPSGSDAADRTRGGLVVVGSHVGLTSRQLERLAASGSLRATLELDVDRAVDPERAPAHLAELVDEAVAALAEGDVAVHTSRSLRRTDDPQESLDISRRVSAAVVAVVRGVLARVRPRFVIAKGGITSSDVASKGLGIRRAIVRGPMLPGLVSLWEPVEGPATGIPYIVFAGNVGDDESLAQVAATLRAPAL</sequence>
<evidence type="ECO:0000313" key="10">
    <source>
        <dbReference type="Proteomes" id="UP000285317"/>
    </source>
</evidence>
<dbReference type="GO" id="GO:0016301">
    <property type="term" value="F:kinase activity"/>
    <property type="evidence" value="ECO:0007669"/>
    <property type="project" value="UniProtKB-KW"/>
</dbReference>
<dbReference type="EMBL" id="CP028137">
    <property type="protein sequence ID" value="AZZ52776.1"/>
    <property type="molecule type" value="Genomic_DNA"/>
</dbReference>
<dbReference type="Pfam" id="PF07005">
    <property type="entry name" value="SBD_N"/>
    <property type="match status" value="1"/>
</dbReference>
<feature type="domain" description="Four-carbon acid sugar kinase N-terminal" evidence="7">
    <location>
        <begin position="62"/>
        <end position="298"/>
    </location>
</feature>
<feature type="domain" description="Four-carbon acid sugar kinase nucleotide binding" evidence="8">
    <location>
        <begin position="328"/>
        <end position="492"/>
    </location>
</feature>
<dbReference type="SUPFAM" id="SSF142764">
    <property type="entry name" value="YgbK-like"/>
    <property type="match status" value="1"/>
</dbReference>
<dbReference type="KEGG" id="rfs:C1I64_12475"/>
<gene>
    <name evidence="9" type="ORF">C1I64_12475</name>
</gene>
<keyword evidence="3" id="KW-0547">Nucleotide-binding</keyword>
<proteinExistence type="inferred from homology"/>
<evidence type="ECO:0000256" key="4">
    <source>
        <dbReference type="ARBA" id="ARBA00022777"/>
    </source>
</evidence>
<dbReference type="Gene3D" id="3.40.980.20">
    <property type="entry name" value="Four-carbon acid sugar kinase, nucleotide binding domain"/>
    <property type="match status" value="1"/>
</dbReference>
<evidence type="ECO:0000256" key="5">
    <source>
        <dbReference type="ARBA" id="ARBA00022840"/>
    </source>
</evidence>
<accession>A0A3Q9V0H4</accession>